<dbReference type="PROSITE" id="PS50222">
    <property type="entry name" value="EF_HAND_2"/>
    <property type="match status" value="2"/>
</dbReference>
<evidence type="ECO:0000313" key="4">
    <source>
        <dbReference type="EMBL" id="TPX34022.1"/>
    </source>
</evidence>
<dbReference type="SMART" id="SM00054">
    <property type="entry name" value="EFh"/>
    <property type="match status" value="2"/>
</dbReference>
<dbReference type="GeneID" id="42004505"/>
<keyword evidence="5" id="KW-1185">Reference proteome</keyword>
<organism evidence="4 5">
    <name type="scientific">Synchytrium microbalum</name>
    <dbReference type="NCBI Taxonomy" id="1806994"/>
    <lineage>
        <taxon>Eukaryota</taxon>
        <taxon>Fungi</taxon>
        <taxon>Fungi incertae sedis</taxon>
        <taxon>Chytridiomycota</taxon>
        <taxon>Chytridiomycota incertae sedis</taxon>
        <taxon>Chytridiomycetes</taxon>
        <taxon>Synchytriales</taxon>
        <taxon>Synchytriaceae</taxon>
        <taxon>Synchytrium</taxon>
    </lineage>
</organism>
<dbReference type="SUPFAM" id="SSF47473">
    <property type="entry name" value="EF-hand"/>
    <property type="match status" value="1"/>
</dbReference>
<dbReference type="InterPro" id="IPR018247">
    <property type="entry name" value="EF_Hand_1_Ca_BS"/>
</dbReference>
<evidence type="ECO:0000256" key="1">
    <source>
        <dbReference type="ARBA" id="ARBA00022737"/>
    </source>
</evidence>
<sequence length="232" mass="25591">MIIKPALTITFEEEELPISSSHFDVSSGLKSRNQSAINDDKSVSVATGGLAVNQEKFRLSSVLKSSLNEKEVDELREIFRLVDQDGGGTISKDELQILMKTLGIRASAAELDAMVDEIDKEKTGEIDFPSFVSAMSREVQTSVSEDELRKAFKLFDHHFGGKPGHITYPQLMSILCHYGGKSRFSNDDAAYILSQILPSLSQTGSLEYNGFIEIYKEAWENASATSTANVKK</sequence>
<evidence type="ECO:0000259" key="3">
    <source>
        <dbReference type="PROSITE" id="PS50222"/>
    </source>
</evidence>
<dbReference type="FunFam" id="1.10.238.10:FF:000527">
    <property type="entry name" value="Calmodulin-3"/>
    <property type="match status" value="1"/>
</dbReference>
<dbReference type="EMBL" id="QEAO01000016">
    <property type="protein sequence ID" value="TPX34022.1"/>
    <property type="molecule type" value="Genomic_DNA"/>
</dbReference>
<dbReference type="Gene3D" id="1.10.238.10">
    <property type="entry name" value="EF-hand"/>
    <property type="match status" value="1"/>
</dbReference>
<feature type="domain" description="EF-hand" evidence="3">
    <location>
        <begin position="70"/>
        <end position="105"/>
    </location>
</feature>
<accession>A0A507C2R6</accession>
<keyword evidence="1" id="KW-0677">Repeat</keyword>
<gene>
    <name evidence="4" type="ORF">SmJEL517_g03280</name>
</gene>
<protein>
    <recommendedName>
        <fullName evidence="3">EF-hand domain-containing protein</fullName>
    </recommendedName>
</protein>
<dbReference type="PROSITE" id="PS00018">
    <property type="entry name" value="EF_HAND_1"/>
    <property type="match status" value="1"/>
</dbReference>
<evidence type="ECO:0000256" key="2">
    <source>
        <dbReference type="ARBA" id="ARBA00022837"/>
    </source>
</evidence>
<dbReference type="CDD" id="cd00051">
    <property type="entry name" value="EFh"/>
    <property type="match status" value="1"/>
</dbReference>
<dbReference type="RefSeq" id="XP_031024864.1">
    <property type="nucleotide sequence ID" value="XM_031169208.1"/>
</dbReference>
<dbReference type="PANTHER" id="PTHR23050">
    <property type="entry name" value="CALCIUM BINDING PROTEIN"/>
    <property type="match status" value="1"/>
</dbReference>
<dbReference type="GO" id="GO:0005509">
    <property type="term" value="F:calcium ion binding"/>
    <property type="evidence" value="ECO:0007669"/>
    <property type="project" value="InterPro"/>
</dbReference>
<keyword evidence="2" id="KW-0106">Calcium</keyword>
<comment type="caution">
    <text evidence="4">The sequence shown here is derived from an EMBL/GenBank/DDBJ whole genome shotgun (WGS) entry which is preliminary data.</text>
</comment>
<feature type="domain" description="EF-hand" evidence="3">
    <location>
        <begin position="106"/>
        <end position="141"/>
    </location>
</feature>
<proteinExistence type="predicted"/>
<dbReference type="Pfam" id="PF13499">
    <property type="entry name" value="EF-hand_7"/>
    <property type="match status" value="1"/>
</dbReference>
<reference evidence="4 5" key="1">
    <citation type="journal article" date="2019" name="Sci. Rep.">
        <title>Comparative genomics of chytrid fungi reveal insights into the obligate biotrophic and pathogenic lifestyle of Synchytrium endobioticum.</title>
        <authorList>
            <person name="van de Vossenberg B.T.L.H."/>
            <person name="Warris S."/>
            <person name="Nguyen H.D.T."/>
            <person name="van Gent-Pelzer M.P.E."/>
            <person name="Joly D.L."/>
            <person name="van de Geest H.C."/>
            <person name="Bonants P.J.M."/>
            <person name="Smith D.S."/>
            <person name="Levesque C.A."/>
            <person name="van der Lee T.A.J."/>
        </authorList>
    </citation>
    <scope>NUCLEOTIDE SEQUENCE [LARGE SCALE GENOMIC DNA]</scope>
    <source>
        <strain evidence="4 5">JEL517</strain>
    </source>
</reference>
<dbReference type="InterPro" id="IPR011992">
    <property type="entry name" value="EF-hand-dom_pair"/>
</dbReference>
<dbReference type="Proteomes" id="UP000319731">
    <property type="component" value="Unassembled WGS sequence"/>
</dbReference>
<evidence type="ECO:0000313" key="5">
    <source>
        <dbReference type="Proteomes" id="UP000319731"/>
    </source>
</evidence>
<name>A0A507C2R6_9FUNG</name>
<dbReference type="OrthoDB" id="26525at2759"/>
<dbReference type="AlphaFoldDB" id="A0A507C2R6"/>
<dbReference type="InterPro" id="IPR002048">
    <property type="entry name" value="EF_hand_dom"/>
</dbReference>
<dbReference type="STRING" id="1806994.A0A507C2R6"/>
<dbReference type="InterPro" id="IPR050145">
    <property type="entry name" value="Centrin_CML-like"/>
</dbReference>